<keyword evidence="3" id="KW-0998">Cell outer membrane</keyword>
<dbReference type="Proteomes" id="UP001597205">
    <property type="component" value="Unassembled WGS sequence"/>
</dbReference>
<comment type="caution">
    <text evidence="5">The sequence shown here is derived from an EMBL/GenBank/DDBJ whole genome shotgun (WGS) entry which is preliminary data.</text>
</comment>
<evidence type="ECO:0000256" key="1">
    <source>
        <dbReference type="ARBA" id="ARBA00022448"/>
    </source>
</evidence>
<name>A0ABW3RNK0_9SPHI</name>
<gene>
    <name evidence="5" type="ORF">ACFQ2C_13605</name>
</gene>
<protein>
    <submittedName>
        <fullName evidence="5">STN domain-containing protein</fullName>
    </submittedName>
</protein>
<organism evidence="5 6">
    <name type="scientific">Sphingobacterium daejeonense</name>
    <dbReference type="NCBI Taxonomy" id="371142"/>
    <lineage>
        <taxon>Bacteria</taxon>
        <taxon>Pseudomonadati</taxon>
        <taxon>Bacteroidota</taxon>
        <taxon>Sphingobacteriia</taxon>
        <taxon>Sphingobacteriales</taxon>
        <taxon>Sphingobacteriaceae</taxon>
        <taxon>Sphingobacterium</taxon>
    </lineage>
</organism>
<evidence type="ECO:0000259" key="4">
    <source>
        <dbReference type="Pfam" id="PF07660"/>
    </source>
</evidence>
<keyword evidence="1" id="KW-0813">Transport</keyword>
<reference evidence="6" key="1">
    <citation type="journal article" date="2019" name="Int. J. Syst. Evol. Microbiol.">
        <title>The Global Catalogue of Microorganisms (GCM) 10K type strain sequencing project: providing services to taxonomists for standard genome sequencing and annotation.</title>
        <authorList>
            <consortium name="The Broad Institute Genomics Platform"/>
            <consortium name="The Broad Institute Genome Sequencing Center for Infectious Disease"/>
            <person name="Wu L."/>
            <person name="Ma J."/>
        </authorList>
    </citation>
    <scope>NUCLEOTIDE SEQUENCE [LARGE SCALE GENOMIC DNA]</scope>
    <source>
        <strain evidence="6">CCUG 52468</strain>
    </source>
</reference>
<sequence>MNVVLNEITQQTEYQFFYNDQINRIAGPITVNINKASVSQVLEMILPNDKLEYSISNNQITIIP</sequence>
<evidence type="ECO:0000256" key="2">
    <source>
        <dbReference type="ARBA" id="ARBA00023136"/>
    </source>
</evidence>
<keyword evidence="2" id="KW-0472">Membrane</keyword>
<dbReference type="RefSeq" id="WP_380897471.1">
    <property type="nucleotide sequence ID" value="NZ_JBHTKY010000021.1"/>
</dbReference>
<evidence type="ECO:0000313" key="6">
    <source>
        <dbReference type="Proteomes" id="UP001597205"/>
    </source>
</evidence>
<evidence type="ECO:0000313" key="5">
    <source>
        <dbReference type="EMBL" id="MFD1166645.1"/>
    </source>
</evidence>
<feature type="domain" description="Secretin/TonB short N-terminal" evidence="4">
    <location>
        <begin position="14"/>
        <end position="64"/>
    </location>
</feature>
<dbReference type="EMBL" id="JBHTKY010000021">
    <property type="protein sequence ID" value="MFD1166645.1"/>
    <property type="molecule type" value="Genomic_DNA"/>
</dbReference>
<dbReference type="InterPro" id="IPR011662">
    <property type="entry name" value="Secretin/TonB_short_N"/>
</dbReference>
<proteinExistence type="predicted"/>
<keyword evidence="6" id="KW-1185">Reference proteome</keyword>
<dbReference type="Pfam" id="PF07660">
    <property type="entry name" value="STN"/>
    <property type="match status" value="1"/>
</dbReference>
<evidence type="ECO:0000256" key="3">
    <source>
        <dbReference type="ARBA" id="ARBA00023237"/>
    </source>
</evidence>
<accession>A0ABW3RNK0</accession>